<reference evidence="1 2" key="1">
    <citation type="submission" date="2017-02" db="EMBL/GenBank/DDBJ databases">
        <authorList>
            <person name="Peterson S.W."/>
        </authorList>
    </citation>
    <scope>NUCLEOTIDE SEQUENCE [LARGE SCALE GENOMIC DNA]</scope>
    <source>
        <strain evidence="1 2">ATCC 700135</strain>
    </source>
</reference>
<dbReference type="Gene3D" id="3.40.190.10">
    <property type="entry name" value="Periplasmic binding protein-like II"/>
    <property type="match status" value="2"/>
</dbReference>
<evidence type="ECO:0000313" key="2">
    <source>
        <dbReference type="Proteomes" id="UP000189956"/>
    </source>
</evidence>
<dbReference type="AlphaFoldDB" id="A0A1T4N3P2"/>
<evidence type="ECO:0000313" key="1">
    <source>
        <dbReference type="EMBL" id="SJZ73939.1"/>
    </source>
</evidence>
<dbReference type="PROSITE" id="PS51257">
    <property type="entry name" value="PROKAR_LIPOPROTEIN"/>
    <property type="match status" value="1"/>
</dbReference>
<name>A0A1T4N3P2_PORCN</name>
<dbReference type="Pfam" id="PF13379">
    <property type="entry name" value="NMT1_2"/>
    <property type="match status" value="1"/>
</dbReference>
<organism evidence="1 2">
    <name type="scientific">Porphyromonas cangingivalis</name>
    <dbReference type="NCBI Taxonomy" id="36874"/>
    <lineage>
        <taxon>Bacteria</taxon>
        <taxon>Pseudomonadati</taxon>
        <taxon>Bacteroidota</taxon>
        <taxon>Bacteroidia</taxon>
        <taxon>Bacteroidales</taxon>
        <taxon>Porphyromonadaceae</taxon>
        <taxon>Porphyromonas</taxon>
    </lineage>
</organism>
<proteinExistence type="predicted"/>
<dbReference type="Proteomes" id="UP000189956">
    <property type="component" value="Unassembled WGS sequence"/>
</dbReference>
<dbReference type="SUPFAM" id="SSF53850">
    <property type="entry name" value="Periplasmic binding protein-like II"/>
    <property type="match status" value="1"/>
</dbReference>
<dbReference type="PANTHER" id="PTHR30024">
    <property type="entry name" value="ALIPHATIC SULFONATES-BINDING PROTEIN-RELATED"/>
    <property type="match status" value="1"/>
</dbReference>
<sequence length="312" mass="33804">MFRMKALRNIALAVILLSLVGCGGKSTRGNKEALSLRLGAMSSVDYVPFAIAEHMGINDSLGLDVEMIKFFSANDRDAAFRTGEIDGTVIDFTGAALQHAGGIPLALVMKHDGVFELMAKGFDSLEGLKGKRIAISRNTVIEYATDRILAEAGLSENDITKIEINKIPLRMEMLLAGEIDGSVFPDPFALISKSKGATALISTKSMGFSVTGTMFTAEAIETKAEAIRTLLHGYNLAVDYMRTHPRSTWMHVLVEDAGFPQEVAERVVLPEYTHAQLPEPKDMEATIAWLKAKGLVPDSYNGEGLIESSLLP</sequence>
<gene>
    <name evidence="1" type="ORF">SAMN02745205_01777</name>
</gene>
<protein>
    <submittedName>
        <fullName evidence="1">NitT/TauT family transport system substrate-binding protein</fullName>
    </submittedName>
</protein>
<dbReference type="EMBL" id="FUWL01000017">
    <property type="protein sequence ID" value="SJZ73939.1"/>
    <property type="molecule type" value="Genomic_DNA"/>
</dbReference>
<accession>A0A1T4N3P2</accession>